<gene>
    <name evidence="1" type="ORF">RXA29_19430</name>
</gene>
<sequence>MTTNSDSALLLVDDDNFPVLTARPIPTIDSLPENTLRLDEKGISQFNQMLSLIPQASSTIAAHSKHIVHCNIAFDRLMVRKDGTGSLGMTRNAANGQITEHVSLNPAEKLKSVVNTGLLLNLASTIVAQKHLADINEKLEKIVEVVNKTHVFQQDERSTKIAAFHQMLCQAGTTLAKGDAVSEFTLQTLSNSKQEIHGIALHLKKNIETSAAKLDSFDSTSLFGSNDIRDDLKEIIDEQSRLFKEYIFSMQCLMMANLILYYQDDLRQEFKDEAERLMKEIAAAGGVQDIWKQSQQKITFQLSRMRPLFERAVSTEANARHVEIHARKSGDALMSGTALLASLNQRLEPMAVGALLEIENGKVVGGVLVDDGLSDA</sequence>
<dbReference type="AlphaFoldDB" id="A0AAX4EXU7"/>
<protein>
    <recommendedName>
        <fullName evidence="3">Chemotaxis protein</fullName>
    </recommendedName>
</protein>
<accession>A0AAX4EXU7</accession>
<organism evidence="1 2">
    <name type="scientific">Dickeya solani</name>
    <dbReference type="NCBI Taxonomy" id="1089444"/>
    <lineage>
        <taxon>Bacteria</taxon>
        <taxon>Pseudomonadati</taxon>
        <taxon>Pseudomonadota</taxon>
        <taxon>Gammaproteobacteria</taxon>
        <taxon>Enterobacterales</taxon>
        <taxon>Pectobacteriaceae</taxon>
        <taxon>Dickeya</taxon>
    </lineage>
</organism>
<dbReference type="Proteomes" id="UP001304423">
    <property type="component" value="Chromosome"/>
</dbReference>
<evidence type="ECO:0000313" key="2">
    <source>
        <dbReference type="Proteomes" id="UP001304423"/>
    </source>
</evidence>
<evidence type="ECO:0000313" key="1">
    <source>
        <dbReference type="EMBL" id="WOA52031.1"/>
    </source>
</evidence>
<name>A0AAX4EXU7_9GAMM</name>
<dbReference type="RefSeq" id="WP_316392510.1">
    <property type="nucleotide sequence ID" value="NZ_CP136339.1"/>
</dbReference>
<reference evidence="1" key="1">
    <citation type="submission" date="2023-10" db="EMBL/GenBank/DDBJ databases">
        <title>Clonality and diversity in the soft rot Dickeya solani phytopathogen.</title>
        <authorList>
            <person name="Pedron J."/>
            <person name="Van Gijsegem F."/>
            <person name="Portier P."/>
            <person name="Taghouti G."/>
        </authorList>
    </citation>
    <scope>NUCLEOTIDE SEQUENCE</scope>
    <source>
        <strain evidence="1">CFBP5647</strain>
    </source>
</reference>
<evidence type="ECO:0008006" key="3">
    <source>
        <dbReference type="Google" id="ProtNLM"/>
    </source>
</evidence>
<proteinExistence type="predicted"/>
<dbReference type="EMBL" id="CP136339">
    <property type="protein sequence ID" value="WOA52031.1"/>
    <property type="molecule type" value="Genomic_DNA"/>
</dbReference>